<feature type="domain" description="Cullin family profile" evidence="4">
    <location>
        <begin position="1"/>
        <end position="88"/>
    </location>
</feature>
<dbReference type="InterPro" id="IPR036388">
    <property type="entry name" value="WH-like_DNA-bd_sf"/>
</dbReference>
<dbReference type="GO" id="GO:0031625">
    <property type="term" value="F:ubiquitin protein ligase binding"/>
    <property type="evidence" value="ECO:0007669"/>
    <property type="project" value="InterPro"/>
</dbReference>
<gene>
    <name evidence="5" type="ORF">POM88_027081</name>
</gene>
<organism evidence="5 6">
    <name type="scientific">Heracleum sosnowskyi</name>
    <dbReference type="NCBI Taxonomy" id="360622"/>
    <lineage>
        <taxon>Eukaryota</taxon>
        <taxon>Viridiplantae</taxon>
        <taxon>Streptophyta</taxon>
        <taxon>Embryophyta</taxon>
        <taxon>Tracheophyta</taxon>
        <taxon>Spermatophyta</taxon>
        <taxon>Magnoliopsida</taxon>
        <taxon>eudicotyledons</taxon>
        <taxon>Gunneridae</taxon>
        <taxon>Pentapetalae</taxon>
        <taxon>asterids</taxon>
        <taxon>campanulids</taxon>
        <taxon>Apiales</taxon>
        <taxon>Apiaceae</taxon>
        <taxon>Apioideae</taxon>
        <taxon>apioid superclade</taxon>
        <taxon>Tordylieae</taxon>
        <taxon>Tordyliinae</taxon>
        <taxon>Heracleum</taxon>
    </lineage>
</organism>
<dbReference type="SUPFAM" id="SSF46785">
    <property type="entry name" value="Winged helix' DNA-binding domain"/>
    <property type="match status" value="1"/>
</dbReference>
<dbReference type="AlphaFoldDB" id="A0AAD8I9B8"/>
<evidence type="ECO:0000256" key="2">
    <source>
        <dbReference type="ARBA" id="ARBA00022843"/>
    </source>
</evidence>
<dbReference type="SMART" id="SM00884">
    <property type="entry name" value="Cullin_Nedd8"/>
    <property type="match status" value="1"/>
</dbReference>
<keyword evidence="2" id="KW-0832">Ubl conjugation</keyword>
<sequence length="211" mass="24483">MHPRKCVEVFGEFYQRTTEKRNLTWINSLGTCEILGNFEPKTMELIVTTCQASVLLLFNSCDILSYQDIVSQLNLSDDDVVPLLHSLSCGNYKILTKEPNIETISSTDNFVFNSNFTDNSRKIKIPVPDEKKKVTEDVVKKRPYLIDASVVRIMKKRKILEYQQLAMECVEQLRGIFEPDKTEIKQHVESLIEWSYLERDANNAELLRYLP</sequence>
<reference evidence="5" key="2">
    <citation type="submission" date="2023-05" db="EMBL/GenBank/DDBJ databases">
        <authorList>
            <person name="Schelkunov M.I."/>
        </authorList>
    </citation>
    <scope>NUCLEOTIDE SEQUENCE</scope>
    <source>
        <strain evidence="5">Hsosn_3</strain>
        <tissue evidence="5">Leaf</tissue>
    </source>
</reference>
<dbReference type="PANTHER" id="PTHR11932">
    <property type="entry name" value="CULLIN"/>
    <property type="match status" value="1"/>
</dbReference>
<evidence type="ECO:0000313" key="5">
    <source>
        <dbReference type="EMBL" id="KAK1380337.1"/>
    </source>
</evidence>
<dbReference type="InterPro" id="IPR019559">
    <property type="entry name" value="Cullin_neddylation_domain"/>
</dbReference>
<accession>A0AAD8I9B8</accession>
<dbReference type="InterPro" id="IPR059120">
    <property type="entry name" value="Cullin-like_AB"/>
</dbReference>
<dbReference type="Gene3D" id="3.30.230.130">
    <property type="entry name" value="Cullin, Chain C, Domain 2"/>
    <property type="match status" value="1"/>
</dbReference>
<evidence type="ECO:0000256" key="3">
    <source>
        <dbReference type="PROSITE-ProRule" id="PRU00330"/>
    </source>
</evidence>
<dbReference type="SUPFAM" id="SSF75632">
    <property type="entry name" value="Cullin homology domain"/>
    <property type="match status" value="1"/>
</dbReference>
<dbReference type="Gene3D" id="1.10.10.10">
    <property type="entry name" value="Winged helix-like DNA-binding domain superfamily/Winged helix DNA-binding domain"/>
    <property type="match status" value="1"/>
</dbReference>
<comment type="similarity">
    <text evidence="3">Belongs to the cullin family.</text>
</comment>
<protein>
    <submittedName>
        <fullName evidence="5">Cullin 1</fullName>
    </submittedName>
</protein>
<name>A0AAD8I9B8_9APIA</name>
<dbReference type="Proteomes" id="UP001237642">
    <property type="component" value="Unassembled WGS sequence"/>
</dbReference>
<dbReference type="InterPro" id="IPR045093">
    <property type="entry name" value="Cullin"/>
</dbReference>
<keyword evidence="1" id="KW-1017">Isopeptide bond</keyword>
<reference evidence="5" key="1">
    <citation type="submission" date="2023-02" db="EMBL/GenBank/DDBJ databases">
        <title>Genome of toxic invasive species Heracleum sosnowskyi carries increased number of genes despite the absence of recent whole-genome duplications.</title>
        <authorList>
            <person name="Schelkunov M."/>
            <person name="Shtratnikova V."/>
            <person name="Makarenko M."/>
            <person name="Klepikova A."/>
            <person name="Omelchenko D."/>
            <person name="Novikova G."/>
            <person name="Obukhova E."/>
            <person name="Bogdanov V."/>
            <person name="Penin A."/>
            <person name="Logacheva M."/>
        </authorList>
    </citation>
    <scope>NUCLEOTIDE SEQUENCE</scope>
    <source>
        <strain evidence="5">Hsosn_3</strain>
        <tissue evidence="5">Leaf</tissue>
    </source>
</reference>
<dbReference type="InterPro" id="IPR036317">
    <property type="entry name" value="Cullin_homology_sf"/>
</dbReference>
<evidence type="ECO:0000256" key="1">
    <source>
        <dbReference type="ARBA" id="ARBA00022499"/>
    </source>
</evidence>
<evidence type="ECO:0000313" key="6">
    <source>
        <dbReference type="Proteomes" id="UP001237642"/>
    </source>
</evidence>
<keyword evidence="6" id="KW-1185">Reference proteome</keyword>
<dbReference type="PROSITE" id="PS50069">
    <property type="entry name" value="CULLIN_2"/>
    <property type="match status" value="1"/>
</dbReference>
<dbReference type="FunFam" id="1.10.10.10:FF:000014">
    <property type="entry name" value="Cullin 1"/>
    <property type="match status" value="1"/>
</dbReference>
<evidence type="ECO:0000259" key="4">
    <source>
        <dbReference type="PROSITE" id="PS50069"/>
    </source>
</evidence>
<dbReference type="InterPro" id="IPR036390">
    <property type="entry name" value="WH_DNA-bd_sf"/>
</dbReference>
<dbReference type="EMBL" id="JAUIZM010000006">
    <property type="protein sequence ID" value="KAK1380337.1"/>
    <property type="molecule type" value="Genomic_DNA"/>
</dbReference>
<dbReference type="Pfam" id="PF10557">
    <property type="entry name" value="Cullin_Nedd8"/>
    <property type="match status" value="1"/>
</dbReference>
<comment type="caution">
    <text evidence="5">The sequence shown here is derived from an EMBL/GenBank/DDBJ whole genome shotgun (WGS) entry which is preliminary data.</text>
</comment>
<dbReference type="InterPro" id="IPR016158">
    <property type="entry name" value="Cullin_homology"/>
</dbReference>
<dbReference type="Pfam" id="PF26557">
    <property type="entry name" value="Cullin_AB"/>
    <property type="match status" value="1"/>
</dbReference>
<proteinExistence type="inferred from homology"/>
<dbReference type="GO" id="GO:0006511">
    <property type="term" value="P:ubiquitin-dependent protein catabolic process"/>
    <property type="evidence" value="ECO:0007669"/>
    <property type="project" value="InterPro"/>
</dbReference>